<dbReference type="InterPro" id="IPR004045">
    <property type="entry name" value="Glutathione_S-Trfase_N"/>
</dbReference>
<feature type="domain" description="Glutathione S-transferase UstS-like C-terminal" evidence="2">
    <location>
        <begin position="131"/>
        <end position="256"/>
    </location>
</feature>
<evidence type="ECO:0000313" key="4">
    <source>
        <dbReference type="Proteomes" id="UP000663831"/>
    </source>
</evidence>
<evidence type="ECO:0000259" key="1">
    <source>
        <dbReference type="Pfam" id="PF13409"/>
    </source>
</evidence>
<comment type="caution">
    <text evidence="3">The sequence shown here is derived from an EMBL/GenBank/DDBJ whole genome shotgun (WGS) entry which is preliminary data.</text>
</comment>
<protein>
    <recommendedName>
        <fullName evidence="5">GST N-terminal domain-containing protein</fullName>
    </recommendedName>
</protein>
<proteinExistence type="predicted"/>
<dbReference type="InterPro" id="IPR036249">
    <property type="entry name" value="Thioredoxin-like_sf"/>
</dbReference>
<dbReference type="AlphaFoldDB" id="A0A8H3CVA9"/>
<name>A0A8H3CVA9_9AGAM</name>
<dbReference type="OrthoDB" id="4951845at2759"/>
<feature type="domain" description="GST N-terminal" evidence="1">
    <location>
        <begin position="36"/>
        <end position="106"/>
    </location>
</feature>
<evidence type="ECO:0000259" key="2">
    <source>
        <dbReference type="Pfam" id="PF22041"/>
    </source>
</evidence>
<dbReference type="Pfam" id="PF13409">
    <property type="entry name" value="GST_N_2"/>
    <property type="match status" value="1"/>
</dbReference>
<dbReference type="Proteomes" id="UP000663831">
    <property type="component" value="Unassembled WGS sequence"/>
</dbReference>
<dbReference type="SUPFAM" id="SSF52833">
    <property type="entry name" value="Thioredoxin-like"/>
    <property type="match status" value="1"/>
</dbReference>
<dbReference type="InterPro" id="IPR054416">
    <property type="entry name" value="GST_UstS-like_C"/>
</dbReference>
<reference evidence="3" key="1">
    <citation type="submission" date="2021-01" db="EMBL/GenBank/DDBJ databases">
        <authorList>
            <person name="Kaushik A."/>
        </authorList>
    </citation>
    <scope>NUCLEOTIDE SEQUENCE</scope>
    <source>
        <strain evidence="3">AG3-1AP</strain>
    </source>
</reference>
<evidence type="ECO:0008006" key="5">
    <source>
        <dbReference type="Google" id="ProtNLM"/>
    </source>
</evidence>
<dbReference type="EMBL" id="CAJMWV010004597">
    <property type="protein sequence ID" value="CAE6501891.1"/>
    <property type="molecule type" value="Genomic_DNA"/>
</dbReference>
<dbReference type="Gene3D" id="1.20.1050.10">
    <property type="match status" value="1"/>
</dbReference>
<accession>A0A8H3CVA9</accession>
<gene>
    <name evidence="3" type="ORF">RDB_LOCUS120037</name>
</gene>
<dbReference type="Pfam" id="PF22041">
    <property type="entry name" value="GST_C_7"/>
    <property type="match status" value="1"/>
</dbReference>
<organism evidence="3 4">
    <name type="scientific">Rhizoctonia solani</name>
    <dbReference type="NCBI Taxonomy" id="456999"/>
    <lineage>
        <taxon>Eukaryota</taxon>
        <taxon>Fungi</taxon>
        <taxon>Dikarya</taxon>
        <taxon>Basidiomycota</taxon>
        <taxon>Agaricomycotina</taxon>
        <taxon>Agaricomycetes</taxon>
        <taxon>Cantharellales</taxon>
        <taxon>Ceratobasidiaceae</taxon>
        <taxon>Rhizoctonia</taxon>
    </lineage>
</organism>
<sequence>MAATRENPIIFYDLVGVDGDSWSPNPYKTRSDELDRLTLNHKGLPYRIEYIAFPDIEPRLKGLGVAPVSDTHPRYTLPVIADPSNDPSGKPTYVSDSFKIALYLDDKYPAPKYPAIFSSGTRSLQDLLVIQYIPTIYAHITPIIMPKMLHLLDARSAEYIQRHRPEKFKALPDDLAAGKWADAREKFVALHKSVELNDGTKDAGPFITGNIVSFIDLALGSLFYWIRKVEGEDSPHLKEMLEWQGGRWNRLWQAIQEIENQSSRVDE</sequence>
<evidence type="ECO:0000313" key="3">
    <source>
        <dbReference type="EMBL" id="CAE6501891.1"/>
    </source>
</evidence>
<dbReference type="Gene3D" id="3.40.30.10">
    <property type="entry name" value="Glutaredoxin"/>
    <property type="match status" value="1"/>
</dbReference>